<name>I0YXF7_COCSC</name>
<dbReference type="GO" id="GO:0006368">
    <property type="term" value="P:transcription elongation by RNA polymerase II"/>
    <property type="evidence" value="ECO:0007669"/>
    <property type="project" value="InterPro"/>
</dbReference>
<dbReference type="GeneID" id="17041064"/>
<feature type="region of interest" description="Disordered" evidence="1">
    <location>
        <begin position="1"/>
        <end position="87"/>
    </location>
</feature>
<dbReference type="RefSeq" id="XP_005647620.1">
    <property type="nucleotide sequence ID" value="XM_005647563.1"/>
</dbReference>
<dbReference type="STRING" id="574566.I0YXF7"/>
<reference evidence="2 3" key="1">
    <citation type="journal article" date="2012" name="Genome Biol.">
        <title>The genome of the polar eukaryotic microalga coccomyxa subellipsoidea reveals traits of cold adaptation.</title>
        <authorList>
            <person name="Blanc G."/>
            <person name="Agarkova I."/>
            <person name="Grimwood J."/>
            <person name="Kuo A."/>
            <person name="Brueggeman A."/>
            <person name="Dunigan D."/>
            <person name="Gurnon J."/>
            <person name="Ladunga I."/>
            <person name="Lindquist E."/>
            <person name="Lucas S."/>
            <person name="Pangilinan J."/>
            <person name="Proschold T."/>
            <person name="Salamov A."/>
            <person name="Schmutz J."/>
            <person name="Weeks D."/>
            <person name="Yamada T."/>
            <person name="Claverie J.M."/>
            <person name="Grigoriev I."/>
            <person name="Van Etten J."/>
            <person name="Lomsadze A."/>
            <person name="Borodovsky M."/>
        </authorList>
    </citation>
    <scope>NUCLEOTIDE SEQUENCE [LARGE SCALE GENOMIC DNA]</scope>
    <source>
        <strain evidence="2 3">C-169</strain>
    </source>
</reference>
<feature type="compositionally biased region" description="Acidic residues" evidence="1">
    <location>
        <begin position="372"/>
        <end position="383"/>
    </location>
</feature>
<evidence type="ECO:0000256" key="1">
    <source>
        <dbReference type="SAM" id="MobiDB-lite"/>
    </source>
</evidence>
<evidence type="ECO:0000313" key="3">
    <source>
        <dbReference type="Proteomes" id="UP000007264"/>
    </source>
</evidence>
<organism evidence="2 3">
    <name type="scientific">Coccomyxa subellipsoidea (strain C-169)</name>
    <name type="common">Green microalga</name>
    <dbReference type="NCBI Taxonomy" id="574566"/>
    <lineage>
        <taxon>Eukaryota</taxon>
        <taxon>Viridiplantae</taxon>
        <taxon>Chlorophyta</taxon>
        <taxon>core chlorophytes</taxon>
        <taxon>Trebouxiophyceae</taxon>
        <taxon>Trebouxiophyceae incertae sedis</taxon>
        <taxon>Coccomyxaceae</taxon>
        <taxon>Coccomyxa</taxon>
        <taxon>Coccomyxa subellipsoidea</taxon>
    </lineage>
</organism>
<gene>
    <name evidence="2" type="ORF">COCSUDRAFT_63455</name>
</gene>
<dbReference type="AlphaFoldDB" id="I0YXF7"/>
<dbReference type="KEGG" id="csl:COCSUDRAFT_63455"/>
<dbReference type="Pfam" id="PF04004">
    <property type="entry name" value="Leo1"/>
    <property type="match status" value="1"/>
</dbReference>
<evidence type="ECO:0000313" key="2">
    <source>
        <dbReference type="EMBL" id="EIE23076.1"/>
    </source>
</evidence>
<accession>I0YXF7</accession>
<protein>
    <submittedName>
        <fullName evidence="2">Leo1-like protein</fullName>
    </submittedName>
</protein>
<dbReference type="PANTHER" id="PTHR23146">
    <property type="entry name" value="LEO1 PROTEIN"/>
    <property type="match status" value="1"/>
</dbReference>
<feature type="compositionally biased region" description="Acidic residues" evidence="1">
    <location>
        <begin position="30"/>
        <end position="66"/>
    </location>
</feature>
<feature type="compositionally biased region" description="Acidic residues" evidence="1">
    <location>
        <begin position="308"/>
        <end position="320"/>
    </location>
</feature>
<feature type="compositionally biased region" description="Basic and acidic residues" evidence="1">
    <location>
        <begin position="272"/>
        <end position="284"/>
    </location>
</feature>
<dbReference type="GO" id="GO:0016593">
    <property type="term" value="C:Cdc73/Paf1 complex"/>
    <property type="evidence" value="ECO:0007669"/>
    <property type="project" value="InterPro"/>
</dbReference>
<dbReference type="GO" id="GO:0032968">
    <property type="term" value="P:positive regulation of transcription elongation by RNA polymerase II"/>
    <property type="evidence" value="ECO:0007669"/>
    <property type="project" value="TreeGrafter"/>
</dbReference>
<feature type="compositionally biased region" description="Basic and acidic residues" evidence="1">
    <location>
        <begin position="328"/>
        <end position="348"/>
    </location>
</feature>
<keyword evidence="3" id="KW-1185">Reference proteome</keyword>
<proteinExistence type="predicted"/>
<dbReference type="GO" id="GO:1990269">
    <property type="term" value="F:RNA polymerase II C-terminal domain phosphoserine binding"/>
    <property type="evidence" value="ECO:0007669"/>
    <property type="project" value="TreeGrafter"/>
</dbReference>
<feature type="region of interest" description="Disordered" evidence="1">
    <location>
        <begin position="272"/>
        <end position="404"/>
    </location>
</feature>
<dbReference type="PANTHER" id="PTHR23146:SF0">
    <property type="entry name" value="RNA POLYMERASE-ASSOCIATED PROTEIN LEO1"/>
    <property type="match status" value="1"/>
</dbReference>
<dbReference type="EMBL" id="AGSI01000008">
    <property type="protein sequence ID" value="EIE23076.1"/>
    <property type="molecule type" value="Genomic_DNA"/>
</dbReference>
<dbReference type="OrthoDB" id="20844at2759"/>
<dbReference type="InterPro" id="IPR007149">
    <property type="entry name" value="Leo1"/>
</dbReference>
<comment type="caution">
    <text evidence="2">The sequence shown here is derived from an EMBL/GenBank/DDBJ whole genome shotgun (WGS) entry which is preliminary data.</text>
</comment>
<dbReference type="eggNOG" id="KOG2428">
    <property type="taxonomic scope" value="Eukaryota"/>
</dbReference>
<sequence length="404" mass="45594">MADLDELFGSESDDDDFQPTPAATAAASEDAAEEDLPEEPAEEEADEPEEAVEEDEESGPAPSEDDVVYREPPPERPSGPPLALDAPPIARLESDNTALVKLSNIINIDMKPFDPATYKEAEEEEEYVDDQGTRRVRVRDQNVIRWRRTVKEDGSSGIESNARFVRWSDGSLQLMIGDEVLDVAELDIEKDNNFLFLRHMQAAYLESMGQIQKKLAFRPASLNSRFHQRLREAVERRHTKVNRVRSVATVEDPAREKAERERREEARIRATEQLERRQNKEMRRYTAGSRYDSRPRGEAGITAQYLEAMDDDDLGGDSDDAGGLTATERARTALRRNADEDAEAERRLSQAKRPQASAPAPPPKRQHFGPIESDDDEDDAEEDAPPRKIARNRQRGLVLSDDDD</sequence>
<feature type="compositionally biased region" description="Acidic residues" evidence="1">
    <location>
        <begin position="1"/>
        <end position="17"/>
    </location>
</feature>
<dbReference type="Proteomes" id="UP000007264">
    <property type="component" value="Unassembled WGS sequence"/>
</dbReference>